<feature type="coiled-coil region" evidence="10">
    <location>
        <begin position="330"/>
        <end position="357"/>
    </location>
</feature>
<comment type="catalytic activity">
    <reaction evidence="9">
        <text>tRNA(Cys) + L-cysteine + ATP = L-cysteinyl-tRNA(Cys) + AMP + diphosphate</text>
        <dbReference type="Rhea" id="RHEA:17773"/>
        <dbReference type="Rhea" id="RHEA-COMP:9661"/>
        <dbReference type="Rhea" id="RHEA-COMP:9679"/>
        <dbReference type="ChEBI" id="CHEBI:30616"/>
        <dbReference type="ChEBI" id="CHEBI:33019"/>
        <dbReference type="ChEBI" id="CHEBI:35235"/>
        <dbReference type="ChEBI" id="CHEBI:78442"/>
        <dbReference type="ChEBI" id="CHEBI:78517"/>
        <dbReference type="ChEBI" id="CHEBI:456215"/>
        <dbReference type="EC" id="6.1.1.16"/>
    </reaction>
</comment>
<dbReference type="Pfam" id="PF23493">
    <property type="entry name" value="CysS_C"/>
    <property type="match status" value="1"/>
</dbReference>
<keyword evidence="8 9" id="KW-0030">Aminoacyl-tRNA synthetase</keyword>
<dbReference type="InterPro" id="IPR024909">
    <property type="entry name" value="Cys-tRNA/MSH_ligase"/>
</dbReference>
<evidence type="ECO:0000259" key="12">
    <source>
        <dbReference type="Pfam" id="PF23493"/>
    </source>
</evidence>
<keyword evidence="2 9" id="KW-0436">Ligase</keyword>
<feature type="domain" description="tRNA synthetases class I catalytic" evidence="11">
    <location>
        <begin position="17"/>
        <end position="334"/>
    </location>
</feature>
<evidence type="ECO:0000256" key="9">
    <source>
        <dbReference type="HAMAP-Rule" id="MF_00041"/>
    </source>
</evidence>
<dbReference type="NCBIfam" id="TIGR00435">
    <property type="entry name" value="cysS"/>
    <property type="match status" value="1"/>
</dbReference>
<dbReference type="InterPro" id="IPR056411">
    <property type="entry name" value="CysS_C"/>
</dbReference>
<evidence type="ECO:0000256" key="4">
    <source>
        <dbReference type="ARBA" id="ARBA00022741"/>
    </source>
</evidence>
<proteinExistence type="inferred from homology"/>
<evidence type="ECO:0000313" key="14">
    <source>
        <dbReference type="Proteomes" id="UP000183192"/>
    </source>
</evidence>
<evidence type="ECO:0000256" key="10">
    <source>
        <dbReference type="SAM" id="Coils"/>
    </source>
</evidence>
<feature type="short sequence motif" description="'HIGH' region" evidence="9">
    <location>
        <begin position="32"/>
        <end position="42"/>
    </location>
</feature>
<dbReference type="HAMAP" id="MF_00041">
    <property type="entry name" value="Cys_tRNA_synth"/>
    <property type="match status" value="1"/>
</dbReference>
<keyword evidence="4 9" id="KW-0547">Nucleotide-binding</keyword>
<dbReference type="STRING" id="1805146.AUJ27_00735"/>
<feature type="short sequence motif" description="'KMSKS' region" evidence="9">
    <location>
        <begin position="285"/>
        <end position="289"/>
    </location>
</feature>
<dbReference type="Gene3D" id="1.20.120.1910">
    <property type="entry name" value="Cysteine-tRNA ligase, C-terminal anti-codon recognition domain"/>
    <property type="match status" value="1"/>
</dbReference>
<dbReference type="PANTHER" id="PTHR10890:SF3">
    <property type="entry name" value="CYSTEINE--TRNA LIGASE, CYTOPLASMIC"/>
    <property type="match status" value="1"/>
</dbReference>
<keyword evidence="10" id="KW-0175">Coiled coil</keyword>
<dbReference type="PRINTS" id="PR00983">
    <property type="entry name" value="TRNASYNTHCYS"/>
</dbReference>
<keyword evidence="5 9" id="KW-0862">Zinc</keyword>
<evidence type="ECO:0000259" key="11">
    <source>
        <dbReference type="Pfam" id="PF01406"/>
    </source>
</evidence>
<evidence type="ECO:0000256" key="5">
    <source>
        <dbReference type="ARBA" id="ARBA00022833"/>
    </source>
</evidence>
<evidence type="ECO:0000256" key="6">
    <source>
        <dbReference type="ARBA" id="ARBA00022840"/>
    </source>
</evidence>
<dbReference type="GO" id="GO:0004817">
    <property type="term" value="F:cysteine-tRNA ligase activity"/>
    <property type="evidence" value="ECO:0007669"/>
    <property type="project" value="UniProtKB-UniRule"/>
</dbReference>
<keyword evidence="3 9" id="KW-0479">Metal-binding</keyword>
<dbReference type="SUPFAM" id="SSF52374">
    <property type="entry name" value="Nucleotidylyl transferase"/>
    <property type="match status" value="1"/>
</dbReference>
<sequence length="465" mass="53748">MAKLYLYNSLTRKKEEFKPINKDKIGLYTCGPTVYNYAHIGNLRTYVFEDILKRVLKYNGYKVNHVMNITDVGHLTGDRDMGEDKLEVGSKREGKSAKKIADFYTKAFLNDLKKLNIEMPDKMPKATEYIKEQVEMIKTLEKKGFTYKTSDGIYFNTSKFKNYNKLSHLKLDELKEGARVEKNNEKRNPTDFALWKFSPRLRSGQVGRQQEWTSPWGVGFPGWHIECSAMSMKFLKGRLDIHCGGIDHINIHHTNEIAQSEAATGKKFFNYWLHGAFLNIAGGKKMAKSEENFLTLENALIKKGINPLVYRFAVLQTHYRKTMEYSEEAIGAAKKGLNHLYNQIKELRNKKGKINKEHEDKFLKVVNDDLNLPQALAKVQELLKSNLSNPDKFATVLRFDKILGLNLDTTSNKLELPENIFQLVNKREGARKEKNWEESDKLRIEIEKSGYLIEDTEDGMRIGKR</sequence>
<organism evidence="13 14">
    <name type="scientific">Candidatus Falkowbacteria bacterium CG1_02_37_44</name>
    <dbReference type="NCBI Taxonomy" id="1805146"/>
    <lineage>
        <taxon>Bacteria</taxon>
        <taxon>Candidatus Falkowiibacteriota</taxon>
    </lineage>
</organism>
<evidence type="ECO:0000256" key="3">
    <source>
        <dbReference type="ARBA" id="ARBA00022723"/>
    </source>
</evidence>
<dbReference type="Pfam" id="PF01406">
    <property type="entry name" value="tRNA-synt_1e"/>
    <property type="match status" value="1"/>
</dbReference>
<feature type="domain" description="Cysteinyl-tRNA ligase anticodon binding" evidence="12">
    <location>
        <begin position="415"/>
        <end position="459"/>
    </location>
</feature>
<comment type="caution">
    <text evidence="13">The sequence shown here is derived from an EMBL/GenBank/DDBJ whole genome shotgun (WGS) entry which is preliminary data.</text>
</comment>
<feature type="binding site" evidence="9">
    <location>
        <position position="288"/>
    </location>
    <ligand>
        <name>ATP</name>
        <dbReference type="ChEBI" id="CHEBI:30616"/>
    </ligand>
</feature>
<evidence type="ECO:0000256" key="7">
    <source>
        <dbReference type="ARBA" id="ARBA00022917"/>
    </source>
</evidence>
<evidence type="ECO:0000256" key="2">
    <source>
        <dbReference type="ARBA" id="ARBA00022598"/>
    </source>
</evidence>
<dbReference type="InterPro" id="IPR032678">
    <property type="entry name" value="tRNA-synt_1_cat_dom"/>
</dbReference>
<evidence type="ECO:0000256" key="8">
    <source>
        <dbReference type="ARBA" id="ARBA00023146"/>
    </source>
</evidence>
<dbReference type="InterPro" id="IPR014729">
    <property type="entry name" value="Rossmann-like_a/b/a_fold"/>
</dbReference>
<dbReference type="PANTHER" id="PTHR10890">
    <property type="entry name" value="CYSTEINYL-TRNA SYNTHETASE"/>
    <property type="match status" value="1"/>
</dbReference>
<dbReference type="SUPFAM" id="SSF47323">
    <property type="entry name" value="Anticodon-binding domain of a subclass of class I aminoacyl-tRNA synthetases"/>
    <property type="match status" value="1"/>
</dbReference>
<dbReference type="EMBL" id="MNUU01000012">
    <property type="protein sequence ID" value="OIO08452.1"/>
    <property type="molecule type" value="Genomic_DNA"/>
</dbReference>
<keyword evidence="6 9" id="KW-0067">ATP-binding</keyword>
<accession>A0A1J4T8F8</accession>
<feature type="binding site" evidence="9">
    <location>
        <position position="227"/>
    </location>
    <ligand>
        <name>Zn(2+)</name>
        <dbReference type="ChEBI" id="CHEBI:29105"/>
    </ligand>
</feature>
<comment type="subcellular location">
    <subcellularLocation>
        <location evidence="9">Cytoplasm</location>
    </subcellularLocation>
</comment>
<dbReference type="CDD" id="cd00672">
    <property type="entry name" value="CysRS_core"/>
    <property type="match status" value="1"/>
</dbReference>
<protein>
    <recommendedName>
        <fullName evidence="9">Cysteine--tRNA ligase</fullName>
        <ecNumber evidence="9">6.1.1.16</ecNumber>
    </recommendedName>
    <alternativeName>
        <fullName evidence="9">Cysteinyl-tRNA synthetase</fullName>
        <shortName evidence="9">CysRS</shortName>
    </alternativeName>
</protein>
<gene>
    <name evidence="9" type="primary">cysS</name>
    <name evidence="13" type="ORF">AUJ27_00735</name>
</gene>
<feature type="binding site" evidence="9">
    <location>
        <position position="256"/>
    </location>
    <ligand>
        <name>Zn(2+)</name>
        <dbReference type="ChEBI" id="CHEBI:29105"/>
    </ligand>
</feature>
<dbReference type="InterPro" id="IPR009080">
    <property type="entry name" value="tRNAsynth_Ia_anticodon-bd"/>
</dbReference>
<evidence type="ECO:0000256" key="1">
    <source>
        <dbReference type="ARBA" id="ARBA00011245"/>
    </source>
</evidence>
<comment type="subunit">
    <text evidence="1 9">Monomer.</text>
</comment>
<name>A0A1J4T8F8_9BACT</name>
<evidence type="ECO:0000313" key="13">
    <source>
        <dbReference type="EMBL" id="OIO08452.1"/>
    </source>
</evidence>
<dbReference type="Gene3D" id="3.40.50.620">
    <property type="entry name" value="HUPs"/>
    <property type="match status" value="1"/>
</dbReference>
<comment type="cofactor">
    <cofactor evidence="9">
        <name>Zn(2+)</name>
        <dbReference type="ChEBI" id="CHEBI:29105"/>
    </cofactor>
    <text evidence="9">Binds 1 zinc ion per subunit.</text>
</comment>
<dbReference type="GO" id="GO:0005524">
    <property type="term" value="F:ATP binding"/>
    <property type="evidence" value="ECO:0007669"/>
    <property type="project" value="UniProtKB-UniRule"/>
</dbReference>
<dbReference type="GO" id="GO:0006423">
    <property type="term" value="P:cysteinyl-tRNA aminoacylation"/>
    <property type="evidence" value="ECO:0007669"/>
    <property type="project" value="UniProtKB-UniRule"/>
</dbReference>
<keyword evidence="9" id="KW-0963">Cytoplasm</keyword>
<keyword evidence="7 9" id="KW-0648">Protein biosynthesis</keyword>
<reference evidence="13 14" key="1">
    <citation type="journal article" date="2016" name="Environ. Microbiol.">
        <title>Genomic resolution of a cold subsurface aquifer community provides metabolic insights for novel microbes adapted to high CO concentrations.</title>
        <authorList>
            <person name="Probst A.J."/>
            <person name="Castelle C.J."/>
            <person name="Singh A."/>
            <person name="Brown C.T."/>
            <person name="Anantharaman K."/>
            <person name="Sharon I."/>
            <person name="Hug L.A."/>
            <person name="Burstein D."/>
            <person name="Emerson J.B."/>
            <person name="Thomas B.C."/>
            <person name="Banfield J.F."/>
        </authorList>
    </citation>
    <scope>NUCLEOTIDE SEQUENCE [LARGE SCALE GENOMIC DNA]</scope>
    <source>
        <strain evidence="13">CG1_02_37_44</strain>
    </source>
</reference>
<comment type="similarity">
    <text evidence="9">Belongs to the class-I aminoacyl-tRNA synthetase family.</text>
</comment>
<feature type="binding site" evidence="9">
    <location>
        <position position="30"/>
    </location>
    <ligand>
        <name>Zn(2+)</name>
        <dbReference type="ChEBI" id="CHEBI:29105"/>
    </ligand>
</feature>
<dbReference type="GO" id="GO:0008270">
    <property type="term" value="F:zinc ion binding"/>
    <property type="evidence" value="ECO:0007669"/>
    <property type="project" value="UniProtKB-UniRule"/>
</dbReference>
<dbReference type="InterPro" id="IPR015803">
    <property type="entry name" value="Cys-tRNA-ligase"/>
</dbReference>
<feature type="binding site" evidence="9">
    <location>
        <position position="252"/>
    </location>
    <ligand>
        <name>Zn(2+)</name>
        <dbReference type="ChEBI" id="CHEBI:29105"/>
    </ligand>
</feature>
<dbReference type="GO" id="GO:0005829">
    <property type="term" value="C:cytosol"/>
    <property type="evidence" value="ECO:0007669"/>
    <property type="project" value="TreeGrafter"/>
</dbReference>
<dbReference type="AlphaFoldDB" id="A0A1J4T8F8"/>
<dbReference type="EC" id="6.1.1.16" evidence="9"/>
<dbReference type="Proteomes" id="UP000183192">
    <property type="component" value="Unassembled WGS sequence"/>
</dbReference>